<dbReference type="AlphaFoldDB" id="B9FNZ4"/>
<sequence length="92" mass="10327">MHLIKNLCVNLLGFLGVYGKSKDTLEARTDLKHMKQRGDLHPEPKEKGSHYLSPTSYTLVTTGINPAGVPYVRVLFLIPGGKVHQKLIQYRV</sequence>
<gene>
    <name evidence="2" type="ORF">OsJ_18136</name>
</gene>
<protein>
    <submittedName>
        <fullName evidence="2">Uncharacterized protein</fullName>
    </submittedName>
</protein>
<dbReference type="Proteomes" id="UP000007752">
    <property type="component" value="Chromosome 5"/>
</dbReference>
<feature type="signal peptide" evidence="1">
    <location>
        <begin position="1"/>
        <end position="19"/>
    </location>
</feature>
<feature type="chain" id="PRO_5002884247" evidence="1">
    <location>
        <begin position="20"/>
        <end position="92"/>
    </location>
</feature>
<keyword evidence="1" id="KW-0732">Signal</keyword>
<accession>B9FNZ4</accession>
<name>B9FNZ4_ORYSJ</name>
<evidence type="ECO:0000313" key="2">
    <source>
        <dbReference type="EMBL" id="EEE63325.1"/>
    </source>
</evidence>
<reference evidence="2" key="2">
    <citation type="submission" date="2008-12" db="EMBL/GenBank/DDBJ databases">
        <title>Improved gene annotation of the rice (Oryza sativa) genomes.</title>
        <authorList>
            <person name="Wang J."/>
            <person name="Li R."/>
            <person name="Fan W."/>
            <person name="Huang Q."/>
            <person name="Zhang J."/>
            <person name="Zhou Y."/>
            <person name="Hu Y."/>
            <person name="Zi S."/>
            <person name="Li J."/>
            <person name="Ni P."/>
            <person name="Zheng H."/>
            <person name="Zhang Y."/>
            <person name="Zhao M."/>
            <person name="Hao Q."/>
            <person name="McDermott J."/>
            <person name="Samudrala R."/>
            <person name="Kristiansen K."/>
            <person name="Wong G.K.-S."/>
        </authorList>
    </citation>
    <scope>NUCLEOTIDE SEQUENCE</scope>
</reference>
<dbReference type="EMBL" id="CM000142">
    <property type="protein sequence ID" value="EEE63325.1"/>
    <property type="molecule type" value="Genomic_DNA"/>
</dbReference>
<reference evidence="2" key="1">
    <citation type="journal article" date="2005" name="PLoS Biol.">
        <title>The genomes of Oryza sativa: a history of duplications.</title>
        <authorList>
            <person name="Yu J."/>
            <person name="Wang J."/>
            <person name="Lin W."/>
            <person name="Li S."/>
            <person name="Li H."/>
            <person name="Zhou J."/>
            <person name="Ni P."/>
            <person name="Dong W."/>
            <person name="Hu S."/>
            <person name="Zeng C."/>
            <person name="Zhang J."/>
            <person name="Zhang Y."/>
            <person name="Li R."/>
            <person name="Xu Z."/>
            <person name="Li S."/>
            <person name="Li X."/>
            <person name="Zheng H."/>
            <person name="Cong L."/>
            <person name="Lin L."/>
            <person name="Yin J."/>
            <person name="Geng J."/>
            <person name="Li G."/>
            <person name="Shi J."/>
            <person name="Liu J."/>
            <person name="Lv H."/>
            <person name="Li J."/>
            <person name="Wang J."/>
            <person name="Deng Y."/>
            <person name="Ran L."/>
            <person name="Shi X."/>
            <person name="Wang X."/>
            <person name="Wu Q."/>
            <person name="Li C."/>
            <person name="Ren X."/>
            <person name="Wang J."/>
            <person name="Wang X."/>
            <person name="Li D."/>
            <person name="Liu D."/>
            <person name="Zhang X."/>
            <person name="Ji Z."/>
            <person name="Zhao W."/>
            <person name="Sun Y."/>
            <person name="Zhang Z."/>
            <person name="Bao J."/>
            <person name="Han Y."/>
            <person name="Dong L."/>
            <person name="Ji J."/>
            <person name="Chen P."/>
            <person name="Wu S."/>
            <person name="Liu J."/>
            <person name="Xiao Y."/>
            <person name="Bu D."/>
            <person name="Tan J."/>
            <person name="Yang L."/>
            <person name="Ye C."/>
            <person name="Zhang J."/>
            <person name="Xu J."/>
            <person name="Zhou Y."/>
            <person name="Yu Y."/>
            <person name="Zhang B."/>
            <person name="Zhuang S."/>
            <person name="Wei H."/>
            <person name="Liu B."/>
            <person name="Lei M."/>
            <person name="Yu H."/>
            <person name="Li Y."/>
            <person name="Xu H."/>
            <person name="Wei S."/>
            <person name="He X."/>
            <person name="Fang L."/>
            <person name="Zhang Z."/>
            <person name="Zhang Y."/>
            <person name="Huang X."/>
            <person name="Su Z."/>
            <person name="Tong W."/>
            <person name="Li J."/>
            <person name="Tong Z."/>
            <person name="Li S."/>
            <person name="Ye J."/>
            <person name="Wang L."/>
            <person name="Fang L."/>
            <person name="Lei T."/>
            <person name="Chen C."/>
            <person name="Chen H."/>
            <person name="Xu Z."/>
            <person name="Li H."/>
            <person name="Huang H."/>
            <person name="Zhang F."/>
            <person name="Xu H."/>
            <person name="Li N."/>
            <person name="Zhao C."/>
            <person name="Li S."/>
            <person name="Dong L."/>
            <person name="Huang Y."/>
            <person name="Li L."/>
            <person name="Xi Y."/>
            <person name="Qi Q."/>
            <person name="Li W."/>
            <person name="Zhang B."/>
            <person name="Hu W."/>
            <person name="Zhang Y."/>
            <person name="Tian X."/>
            <person name="Jiao Y."/>
            <person name="Liang X."/>
            <person name="Jin J."/>
            <person name="Gao L."/>
            <person name="Zheng W."/>
            <person name="Hao B."/>
            <person name="Liu S."/>
            <person name="Wang W."/>
            <person name="Yuan L."/>
            <person name="Cao M."/>
            <person name="McDermott J."/>
            <person name="Samudrala R."/>
            <person name="Wang J."/>
            <person name="Wong G.K."/>
            <person name="Yang H."/>
        </authorList>
    </citation>
    <scope>NUCLEOTIDE SEQUENCE [LARGE SCALE GENOMIC DNA]</scope>
</reference>
<proteinExistence type="predicted"/>
<evidence type="ECO:0000256" key="1">
    <source>
        <dbReference type="SAM" id="SignalP"/>
    </source>
</evidence>
<organism evidence="2">
    <name type="scientific">Oryza sativa subsp. japonica</name>
    <name type="common">Rice</name>
    <dbReference type="NCBI Taxonomy" id="39947"/>
    <lineage>
        <taxon>Eukaryota</taxon>
        <taxon>Viridiplantae</taxon>
        <taxon>Streptophyta</taxon>
        <taxon>Embryophyta</taxon>
        <taxon>Tracheophyta</taxon>
        <taxon>Spermatophyta</taxon>
        <taxon>Magnoliopsida</taxon>
        <taxon>Liliopsida</taxon>
        <taxon>Poales</taxon>
        <taxon>Poaceae</taxon>
        <taxon>BOP clade</taxon>
        <taxon>Oryzoideae</taxon>
        <taxon>Oryzeae</taxon>
        <taxon>Oryzinae</taxon>
        <taxon>Oryza</taxon>
        <taxon>Oryza sativa</taxon>
    </lineage>
</organism>